<dbReference type="Proteomes" id="UP000277580">
    <property type="component" value="Unassembled WGS sequence"/>
</dbReference>
<keyword evidence="1" id="KW-0812">Transmembrane</keyword>
<organism evidence="2 3">
    <name type="scientific">Morchella conica CCBAS932</name>
    <dbReference type="NCBI Taxonomy" id="1392247"/>
    <lineage>
        <taxon>Eukaryota</taxon>
        <taxon>Fungi</taxon>
        <taxon>Dikarya</taxon>
        <taxon>Ascomycota</taxon>
        <taxon>Pezizomycotina</taxon>
        <taxon>Pezizomycetes</taxon>
        <taxon>Pezizales</taxon>
        <taxon>Morchellaceae</taxon>
        <taxon>Morchella</taxon>
    </lineage>
</organism>
<proteinExistence type="predicted"/>
<gene>
    <name evidence="2" type="ORF">P167DRAFT_250887</name>
</gene>
<evidence type="ECO:0000313" key="2">
    <source>
        <dbReference type="EMBL" id="RPB10639.1"/>
    </source>
</evidence>
<keyword evidence="1" id="KW-0472">Membrane</keyword>
<protein>
    <submittedName>
        <fullName evidence="2">Uncharacterized protein</fullName>
    </submittedName>
</protein>
<accession>A0A3N4KMP4</accession>
<keyword evidence="1" id="KW-1133">Transmembrane helix</keyword>
<name>A0A3N4KMP4_9PEZI</name>
<evidence type="ECO:0000256" key="1">
    <source>
        <dbReference type="SAM" id="Phobius"/>
    </source>
</evidence>
<sequence>MFLFFSVLSKLCKTGRIKIGKIGIPRSGCAARRGSTQTAVRGCGLWFMVIMVMVMVMVGPGARGVCE</sequence>
<feature type="transmembrane region" description="Helical" evidence="1">
    <location>
        <begin position="43"/>
        <end position="62"/>
    </location>
</feature>
<dbReference type="AlphaFoldDB" id="A0A3N4KMP4"/>
<dbReference type="EMBL" id="ML119142">
    <property type="protein sequence ID" value="RPB10639.1"/>
    <property type="molecule type" value="Genomic_DNA"/>
</dbReference>
<reference evidence="2 3" key="1">
    <citation type="journal article" date="2018" name="Nat. Ecol. Evol.">
        <title>Pezizomycetes genomes reveal the molecular basis of ectomycorrhizal truffle lifestyle.</title>
        <authorList>
            <person name="Murat C."/>
            <person name="Payen T."/>
            <person name="Noel B."/>
            <person name="Kuo A."/>
            <person name="Morin E."/>
            <person name="Chen J."/>
            <person name="Kohler A."/>
            <person name="Krizsan K."/>
            <person name="Balestrini R."/>
            <person name="Da Silva C."/>
            <person name="Montanini B."/>
            <person name="Hainaut M."/>
            <person name="Levati E."/>
            <person name="Barry K.W."/>
            <person name="Belfiori B."/>
            <person name="Cichocki N."/>
            <person name="Clum A."/>
            <person name="Dockter R.B."/>
            <person name="Fauchery L."/>
            <person name="Guy J."/>
            <person name="Iotti M."/>
            <person name="Le Tacon F."/>
            <person name="Lindquist E.A."/>
            <person name="Lipzen A."/>
            <person name="Malagnac F."/>
            <person name="Mello A."/>
            <person name="Molinier V."/>
            <person name="Miyauchi S."/>
            <person name="Poulain J."/>
            <person name="Riccioni C."/>
            <person name="Rubini A."/>
            <person name="Sitrit Y."/>
            <person name="Splivallo R."/>
            <person name="Traeger S."/>
            <person name="Wang M."/>
            <person name="Zifcakova L."/>
            <person name="Wipf D."/>
            <person name="Zambonelli A."/>
            <person name="Paolocci F."/>
            <person name="Nowrousian M."/>
            <person name="Ottonello S."/>
            <person name="Baldrian P."/>
            <person name="Spatafora J.W."/>
            <person name="Henrissat B."/>
            <person name="Nagy L.G."/>
            <person name="Aury J.M."/>
            <person name="Wincker P."/>
            <person name="Grigoriev I.V."/>
            <person name="Bonfante P."/>
            <person name="Martin F.M."/>
        </authorList>
    </citation>
    <scope>NUCLEOTIDE SEQUENCE [LARGE SCALE GENOMIC DNA]</scope>
    <source>
        <strain evidence="2 3">CCBAS932</strain>
    </source>
</reference>
<keyword evidence="3" id="KW-1185">Reference proteome</keyword>
<dbReference type="InParanoid" id="A0A3N4KMP4"/>
<evidence type="ECO:0000313" key="3">
    <source>
        <dbReference type="Proteomes" id="UP000277580"/>
    </source>
</evidence>